<reference evidence="2 3" key="1">
    <citation type="submission" date="2020-08" db="EMBL/GenBank/DDBJ databases">
        <title>Genomic Encyclopedia of Type Strains, Phase IV (KMG-IV): sequencing the most valuable type-strain genomes for metagenomic binning, comparative biology and taxonomic classification.</title>
        <authorList>
            <person name="Goeker M."/>
        </authorList>
    </citation>
    <scope>NUCLEOTIDE SEQUENCE [LARGE SCALE GENOMIC DNA]</scope>
    <source>
        <strain evidence="2 3">DSM 7051</strain>
    </source>
</reference>
<dbReference type="AlphaFoldDB" id="A0A7X0F5W5"/>
<protein>
    <recommendedName>
        <fullName evidence="1">DUF4274 domain-containing protein</fullName>
    </recommendedName>
</protein>
<name>A0A7X0F5W5_9HYPH</name>
<dbReference type="InterPro" id="IPR025369">
    <property type="entry name" value="DUF4274"/>
</dbReference>
<feature type="domain" description="DUF4274" evidence="1">
    <location>
        <begin position="191"/>
        <end position="265"/>
    </location>
</feature>
<organism evidence="2 3">
    <name type="scientific">Aminobacter aganoensis</name>
    <dbReference type="NCBI Taxonomy" id="83264"/>
    <lineage>
        <taxon>Bacteria</taxon>
        <taxon>Pseudomonadati</taxon>
        <taxon>Pseudomonadota</taxon>
        <taxon>Alphaproteobacteria</taxon>
        <taxon>Hyphomicrobiales</taxon>
        <taxon>Phyllobacteriaceae</taxon>
        <taxon>Aminobacter</taxon>
    </lineage>
</organism>
<dbReference type="Pfam" id="PF14096">
    <property type="entry name" value="DUF4274"/>
    <property type="match status" value="1"/>
</dbReference>
<evidence type="ECO:0000259" key="1">
    <source>
        <dbReference type="Pfam" id="PF14096"/>
    </source>
</evidence>
<evidence type="ECO:0000313" key="3">
    <source>
        <dbReference type="Proteomes" id="UP000536262"/>
    </source>
</evidence>
<keyword evidence="3" id="KW-1185">Reference proteome</keyword>
<gene>
    <name evidence="2" type="ORF">GGR00_001383</name>
</gene>
<evidence type="ECO:0000313" key="2">
    <source>
        <dbReference type="EMBL" id="MBB6353615.1"/>
    </source>
</evidence>
<proteinExistence type="predicted"/>
<sequence>MLDSLPIEFWYAVVAVSTAMLVHRAYRRRKTNTSLAALPEAFRRGATMLAGSPQAADAAARADFLIPWAIQQVRGNDEPVDPTALTSRELRLAELVHAALVLDEPAFKAACGQVSAIESKILESVRGMAAQEPRVTLEQFKGDRLQERVRKALAPRPPLPTASAAAERGEAPPRRFKQVSELLDWLPDNSAPDLWHLLVANLNYDYEDTLKVVHWIVSQPDCDRATAALALFLINADAYIGYETLEACDGWDRHYWSIARTICERSEAGLYPRSRFNLTCVNVDNDQTGTLDMLLRCARDLVERGKRVPWPMPVRLLSQPFEGRDAMSATYLVNDDTLYHRA</sequence>
<dbReference type="RefSeq" id="WP_184698734.1">
    <property type="nucleotide sequence ID" value="NZ_BAABEG010000001.1"/>
</dbReference>
<accession>A0A7X0F5W5</accession>
<dbReference type="EMBL" id="JACHOU010000002">
    <property type="protein sequence ID" value="MBB6353615.1"/>
    <property type="molecule type" value="Genomic_DNA"/>
</dbReference>
<comment type="caution">
    <text evidence="2">The sequence shown here is derived from an EMBL/GenBank/DDBJ whole genome shotgun (WGS) entry which is preliminary data.</text>
</comment>
<dbReference type="Proteomes" id="UP000536262">
    <property type="component" value="Unassembled WGS sequence"/>
</dbReference>